<dbReference type="InterPro" id="IPR048641">
    <property type="entry name" value="RlmN_N"/>
</dbReference>
<dbReference type="InterPro" id="IPR027492">
    <property type="entry name" value="RNA_MTrfase_RlmN"/>
</dbReference>
<sequence>MIIQKEDIKNFTLNELQEEVKNLGVEKYRATQLFDLLYKKGIEDFREMLSLPASFRGLLQENYYINKIELAKLAKSKDQTEKYLFRLEDENLIESVLIFSDERVTECISSQIGCKYNCLFCESGKKGFTRNLTVSEILNQVLFVKKKMKSNPNNIVFMGVGEPLDNYDNVVKAICILNSKDAFNIGARKITISTCGVIPAIKRLQERDWQIEISVSLHAPENKLRSYLMPVNNLYPLPDLIEACKNYAEKTKRQITFEYILIKGLNDSLVYADKLAKLIGGFNSKVNLITFNPAPDSLLQAPSAPQVKSFKNKLIAKGITTTIRISKGDDISAACGQLKSLHLK</sequence>
<keyword evidence="7" id="KW-0808">Transferase</keyword>
<keyword evidence="11" id="KW-0408">Iron</keyword>
<gene>
    <name evidence="14" type="ORF">S03H2_00233</name>
</gene>
<evidence type="ECO:0000256" key="12">
    <source>
        <dbReference type="ARBA" id="ARBA00023014"/>
    </source>
</evidence>
<dbReference type="InterPro" id="IPR007197">
    <property type="entry name" value="rSAM"/>
</dbReference>
<dbReference type="HAMAP" id="MF_01849">
    <property type="entry name" value="RNA_methyltr_RlmN"/>
    <property type="match status" value="1"/>
</dbReference>
<dbReference type="PIRSF" id="PIRSF006004">
    <property type="entry name" value="CHP00048"/>
    <property type="match status" value="1"/>
</dbReference>
<evidence type="ECO:0000256" key="3">
    <source>
        <dbReference type="ARBA" id="ARBA00022485"/>
    </source>
</evidence>
<evidence type="ECO:0000256" key="9">
    <source>
        <dbReference type="ARBA" id="ARBA00022694"/>
    </source>
</evidence>
<dbReference type="InterPro" id="IPR013785">
    <property type="entry name" value="Aldolase_TIM"/>
</dbReference>
<dbReference type="SFLD" id="SFLDS00029">
    <property type="entry name" value="Radical_SAM"/>
    <property type="match status" value="1"/>
</dbReference>
<dbReference type="GO" id="GO:0051539">
    <property type="term" value="F:4 iron, 4 sulfur cluster binding"/>
    <property type="evidence" value="ECO:0007669"/>
    <property type="project" value="UniProtKB-KW"/>
</dbReference>
<comment type="caution">
    <text evidence="14">The sequence shown here is derived from an EMBL/GenBank/DDBJ whole genome shotgun (WGS) entry which is preliminary data.</text>
</comment>
<dbReference type="SUPFAM" id="SSF102114">
    <property type="entry name" value="Radical SAM enzymes"/>
    <property type="match status" value="1"/>
</dbReference>
<dbReference type="PROSITE" id="PS51918">
    <property type="entry name" value="RADICAL_SAM"/>
    <property type="match status" value="1"/>
</dbReference>
<name>X1EZI1_9ZZZZ</name>
<evidence type="ECO:0000256" key="11">
    <source>
        <dbReference type="ARBA" id="ARBA00023004"/>
    </source>
</evidence>
<dbReference type="AlphaFoldDB" id="X1EZI1"/>
<keyword evidence="3" id="KW-0004">4Fe-4S</keyword>
<evidence type="ECO:0000256" key="1">
    <source>
        <dbReference type="ARBA" id="ARBA00001966"/>
    </source>
</evidence>
<dbReference type="NCBIfam" id="TIGR00048">
    <property type="entry name" value="rRNA_mod_RlmN"/>
    <property type="match status" value="1"/>
</dbReference>
<evidence type="ECO:0000256" key="2">
    <source>
        <dbReference type="ARBA" id="ARBA00004496"/>
    </source>
</evidence>
<keyword evidence="5" id="KW-0698">rRNA processing</keyword>
<evidence type="ECO:0000256" key="4">
    <source>
        <dbReference type="ARBA" id="ARBA00022490"/>
    </source>
</evidence>
<proteinExistence type="inferred from homology"/>
<comment type="subcellular location">
    <subcellularLocation>
        <location evidence="2">Cytoplasm</location>
    </subcellularLocation>
</comment>
<evidence type="ECO:0000256" key="8">
    <source>
        <dbReference type="ARBA" id="ARBA00022691"/>
    </source>
</evidence>
<dbReference type="CDD" id="cd01335">
    <property type="entry name" value="Radical_SAM"/>
    <property type="match status" value="1"/>
</dbReference>
<keyword evidence="12" id="KW-0411">Iron-sulfur</keyword>
<accession>X1EZI1</accession>
<evidence type="ECO:0000313" key="14">
    <source>
        <dbReference type="EMBL" id="GAH25760.1"/>
    </source>
</evidence>
<dbReference type="GO" id="GO:0070475">
    <property type="term" value="P:rRNA base methylation"/>
    <property type="evidence" value="ECO:0007669"/>
    <property type="project" value="InterPro"/>
</dbReference>
<dbReference type="InterPro" id="IPR004383">
    <property type="entry name" value="rRNA_lsu_MTrfase_RlmN/Cfr"/>
</dbReference>
<reference evidence="14" key="1">
    <citation type="journal article" date="2014" name="Front. Microbiol.">
        <title>High frequency of phylogenetically diverse reductive dehalogenase-homologous genes in deep subseafloor sedimentary metagenomes.</title>
        <authorList>
            <person name="Kawai M."/>
            <person name="Futagami T."/>
            <person name="Toyoda A."/>
            <person name="Takaki Y."/>
            <person name="Nishi S."/>
            <person name="Hori S."/>
            <person name="Arai W."/>
            <person name="Tsubouchi T."/>
            <person name="Morono Y."/>
            <person name="Uchiyama I."/>
            <person name="Ito T."/>
            <person name="Fujiyama A."/>
            <person name="Inagaki F."/>
            <person name="Takami H."/>
        </authorList>
    </citation>
    <scope>NUCLEOTIDE SEQUENCE</scope>
    <source>
        <strain evidence="14">Expedition CK06-06</strain>
    </source>
</reference>
<dbReference type="PANTHER" id="PTHR30544:SF5">
    <property type="entry name" value="RADICAL SAM CORE DOMAIN-CONTAINING PROTEIN"/>
    <property type="match status" value="1"/>
</dbReference>
<keyword evidence="6" id="KW-0489">Methyltransferase</keyword>
<dbReference type="PANTHER" id="PTHR30544">
    <property type="entry name" value="23S RRNA METHYLTRANSFERASE"/>
    <property type="match status" value="1"/>
</dbReference>
<dbReference type="Gene3D" id="1.10.150.530">
    <property type="match status" value="1"/>
</dbReference>
<dbReference type="GO" id="GO:0030488">
    <property type="term" value="P:tRNA methylation"/>
    <property type="evidence" value="ECO:0007669"/>
    <property type="project" value="InterPro"/>
</dbReference>
<evidence type="ECO:0000256" key="7">
    <source>
        <dbReference type="ARBA" id="ARBA00022679"/>
    </source>
</evidence>
<keyword evidence="8" id="KW-0949">S-adenosyl-L-methionine</keyword>
<organism evidence="14">
    <name type="scientific">marine sediment metagenome</name>
    <dbReference type="NCBI Taxonomy" id="412755"/>
    <lineage>
        <taxon>unclassified sequences</taxon>
        <taxon>metagenomes</taxon>
        <taxon>ecological metagenomes</taxon>
    </lineage>
</organism>
<dbReference type="InterPro" id="IPR040072">
    <property type="entry name" value="Methyltransferase_A"/>
</dbReference>
<dbReference type="EMBL" id="BARU01000028">
    <property type="protein sequence ID" value="GAH25760.1"/>
    <property type="molecule type" value="Genomic_DNA"/>
</dbReference>
<keyword evidence="10" id="KW-0479">Metal-binding</keyword>
<dbReference type="Gene3D" id="3.20.20.70">
    <property type="entry name" value="Aldolase class I"/>
    <property type="match status" value="1"/>
</dbReference>
<dbReference type="Pfam" id="PF21016">
    <property type="entry name" value="RlmN_N"/>
    <property type="match status" value="1"/>
</dbReference>
<keyword evidence="9" id="KW-0819">tRNA processing</keyword>
<keyword evidence="4" id="KW-0963">Cytoplasm</keyword>
<dbReference type="SFLD" id="SFLDG01062">
    <property type="entry name" value="methyltransferase_(Class_A)"/>
    <property type="match status" value="1"/>
</dbReference>
<dbReference type="GO" id="GO:0046872">
    <property type="term" value="F:metal ion binding"/>
    <property type="evidence" value="ECO:0007669"/>
    <property type="project" value="UniProtKB-KW"/>
</dbReference>
<evidence type="ECO:0000259" key="13">
    <source>
        <dbReference type="PROSITE" id="PS51918"/>
    </source>
</evidence>
<dbReference type="Pfam" id="PF04055">
    <property type="entry name" value="Radical_SAM"/>
    <property type="match status" value="1"/>
</dbReference>
<feature type="domain" description="Radical SAM core" evidence="13">
    <location>
        <begin position="100"/>
        <end position="330"/>
    </location>
</feature>
<evidence type="ECO:0000256" key="5">
    <source>
        <dbReference type="ARBA" id="ARBA00022552"/>
    </source>
</evidence>
<dbReference type="GO" id="GO:0008173">
    <property type="term" value="F:RNA methyltransferase activity"/>
    <property type="evidence" value="ECO:0007669"/>
    <property type="project" value="InterPro"/>
</dbReference>
<dbReference type="FunFam" id="3.20.20.70:FF:000014">
    <property type="entry name" value="Probable dual-specificity RNA methyltransferase RlmN"/>
    <property type="match status" value="1"/>
</dbReference>
<dbReference type="SFLD" id="SFLDF00275">
    <property type="entry name" value="adenosine_C2_methyltransferase"/>
    <property type="match status" value="1"/>
</dbReference>
<dbReference type="GO" id="GO:0005737">
    <property type="term" value="C:cytoplasm"/>
    <property type="evidence" value="ECO:0007669"/>
    <property type="project" value="UniProtKB-SubCell"/>
</dbReference>
<dbReference type="InterPro" id="IPR058240">
    <property type="entry name" value="rSAM_sf"/>
</dbReference>
<evidence type="ECO:0000256" key="10">
    <source>
        <dbReference type="ARBA" id="ARBA00022723"/>
    </source>
</evidence>
<comment type="cofactor">
    <cofactor evidence="1">
        <name>[4Fe-4S] cluster</name>
        <dbReference type="ChEBI" id="CHEBI:49883"/>
    </cofactor>
</comment>
<protein>
    <recommendedName>
        <fullName evidence="13">Radical SAM core domain-containing protein</fullName>
    </recommendedName>
</protein>
<evidence type="ECO:0000256" key="6">
    <source>
        <dbReference type="ARBA" id="ARBA00022603"/>
    </source>
</evidence>